<feature type="active site" evidence="5 6">
    <location>
        <position position="179"/>
    </location>
</feature>
<comment type="domain">
    <text evidence="5">Contains a C-terminal catalytic domain, and an N-terminal region which modulates catalytic activity.</text>
</comment>
<dbReference type="Gene3D" id="3.40.50.180">
    <property type="entry name" value="Methylesterase CheB, C-terminal domain"/>
    <property type="match status" value="1"/>
</dbReference>
<dbReference type="NCBIfam" id="NF001965">
    <property type="entry name" value="PRK00742.1"/>
    <property type="match status" value="1"/>
</dbReference>
<dbReference type="Pfam" id="PF00072">
    <property type="entry name" value="Response_reg"/>
    <property type="match status" value="1"/>
</dbReference>
<dbReference type="PANTHER" id="PTHR42872:SF6">
    <property type="entry name" value="PROTEIN-GLUTAMATE METHYLESTERASE_PROTEIN-GLUTAMINE GLUTAMINASE"/>
    <property type="match status" value="1"/>
</dbReference>
<dbReference type="GO" id="GO:0006935">
    <property type="term" value="P:chemotaxis"/>
    <property type="evidence" value="ECO:0007669"/>
    <property type="project" value="UniProtKB-UniRule"/>
</dbReference>
<dbReference type="Proteomes" id="UP000464178">
    <property type="component" value="Chromosome"/>
</dbReference>
<organism evidence="10 11">
    <name type="scientific">Gemmata massiliana</name>
    <dbReference type="NCBI Taxonomy" id="1210884"/>
    <lineage>
        <taxon>Bacteria</taxon>
        <taxon>Pseudomonadati</taxon>
        <taxon>Planctomycetota</taxon>
        <taxon>Planctomycetia</taxon>
        <taxon>Gemmatales</taxon>
        <taxon>Gemmataceae</taxon>
        <taxon>Gemmata</taxon>
    </lineage>
</organism>
<comment type="PTM">
    <text evidence="5">Phosphorylated by CheA. Phosphorylation of the N-terminal regulatory domain activates the methylesterase activity.</text>
</comment>
<evidence type="ECO:0000259" key="9">
    <source>
        <dbReference type="PROSITE" id="PS50122"/>
    </source>
</evidence>
<keyword evidence="5 7" id="KW-0597">Phosphoprotein</keyword>
<keyword evidence="2 5" id="KW-0145">Chemotaxis</keyword>
<dbReference type="PANTHER" id="PTHR42872">
    <property type="entry name" value="PROTEIN-GLUTAMATE METHYLESTERASE/PROTEIN-GLUTAMINE GLUTAMINASE"/>
    <property type="match status" value="1"/>
</dbReference>
<evidence type="ECO:0000256" key="2">
    <source>
        <dbReference type="ARBA" id="ARBA00022500"/>
    </source>
</evidence>
<evidence type="ECO:0000256" key="6">
    <source>
        <dbReference type="PROSITE-ProRule" id="PRU00050"/>
    </source>
</evidence>
<dbReference type="PROSITE" id="PS50122">
    <property type="entry name" value="CHEB"/>
    <property type="match status" value="1"/>
</dbReference>
<comment type="similarity">
    <text evidence="5">Belongs to the CheB family.</text>
</comment>
<feature type="domain" description="Response regulatory" evidence="8">
    <location>
        <begin position="5"/>
        <end position="123"/>
    </location>
</feature>
<dbReference type="SUPFAM" id="SSF52738">
    <property type="entry name" value="Methylesterase CheB, C-terminal domain"/>
    <property type="match status" value="1"/>
</dbReference>
<dbReference type="InterPro" id="IPR011006">
    <property type="entry name" value="CheY-like_superfamily"/>
</dbReference>
<dbReference type="EC" id="3.5.1.44" evidence="5"/>
<accession>A0A6P2CZH1</accession>
<dbReference type="PROSITE" id="PS50110">
    <property type="entry name" value="RESPONSE_REGULATORY"/>
    <property type="match status" value="1"/>
</dbReference>
<dbReference type="KEGG" id="gms:SOIL9_51520"/>
<dbReference type="HAMAP" id="MF_00099">
    <property type="entry name" value="CheB_chemtxs"/>
    <property type="match status" value="1"/>
</dbReference>
<dbReference type="GO" id="GO:0008984">
    <property type="term" value="F:protein-glutamate methylesterase activity"/>
    <property type="evidence" value="ECO:0007669"/>
    <property type="project" value="UniProtKB-UniRule"/>
</dbReference>
<name>A0A6P2CZH1_9BACT</name>
<feature type="domain" description="CheB-type methylesterase" evidence="9">
    <location>
        <begin position="164"/>
        <end position="359"/>
    </location>
</feature>
<evidence type="ECO:0000256" key="4">
    <source>
        <dbReference type="ARBA" id="ARBA00048267"/>
    </source>
</evidence>
<dbReference type="Gene3D" id="3.40.50.2300">
    <property type="match status" value="1"/>
</dbReference>
<evidence type="ECO:0000259" key="8">
    <source>
        <dbReference type="PROSITE" id="PS50110"/>
    </source>
</evidence>
<dbReference type="AlphaFoldDB" id="A0A6P2CZH1"/>
<dbReference type="GO" id="GO:0050568">
    <property type="term" value="F:protein-glutamine glutaminase activity"/>
    <property type="evidence" value="ECO:0007669"/>
    <property type="project" value="UniProtKB-UniRule"/>
</dbReference>
<dbReference type="EC" id="3.1.1.61" evidence="5"/>
<gene>
    <name evidence="5" type="primary">cheB</name>
    <name evidence="10" type="ORF">SOIL9_51520</name>
</gene>
<dbReference type="InterPro" id="IPR035909">
    <property type="entry name" value="CheB_C"/>
</dbReference>
<dbReference type="CDD" id="cd16432">
    <property type="entry name" value="CheB_Rec"/>
    <property type="match status" value="1"/>
</dbReference>
<dbReference type="RefSeq" id="WP_174265996.1">
    <property type="nucleotide sequence ID" value="NZ_LR593886.1"/>
</dbReference>
<keyword evidence="11" id="KW-1185">Reference proteome</keyword>
<evidence type="ECO:0000256" key="7">
    <source>
        <dbReference type="PROSITE-ProRule" id="PRU00169"/>
    </source>
</evidence>
<dbReference type="EMBL" id="LR593886">
    <property type="protein sequence ID" value="VTR92562.1"/>
    <property type="molecule type" value="Genomic_DNA"/>
</dbReference>
<comment type="catalytic activity">
    <reaction evidence="4 5">
        <text>[protein]-L-glutamate 5-O-methyl ester + H2O = L-glutamyl-[protein] + methanol + H(+)</text>
        <dbReference type="Rhea" id="RHEA:23236"/>
        <dbReference type="Rhea" id="RHEA-COMP:10208"/>
        <dbReference type="Rhea" id="RHEA-COMP:10311"/>
        <dbReference type="ChEBI" id="CHEBI:15377"/>
        <dbReference type="ChEBI" id="CHEBI:15378"/>
        <dbReference type="ChEBI" id="CHEBI:17790"/>
        <dbReference type="ChEBI" id="CHEBI:29973"/>
        <dbReference type="ChEBI" id="CHEBI:82795"/>
        <dbReference type="EC" id="3.1.1.61"/>
    </reaction>
</comment>
<evidence type="ECO:0000256" key="3">
    <source>
        <dbReference type="ARBA" id="ARBA00022801"/>
    </source>
</evidence>
<dbReference type="InterPro" id="IPR000673">
    <property type="entry name" value="Sig_transdc_resp-reg_Me-estase"/>
</dbReference>
<evidence type="ECO:0000256" key="5">
    <source>
        <dbReference type="HAMAP-Rule" id="MF_00099"/>
    </source>
</evidence>
<dbReference type="CDD" id="cd17541">
    <property type="entry name" value="REC_CheB-like"/>
    <property type="match status" value="1"/>
</dbReference>
<evidence type="ECO:0000256" key="1">
    <source>
        <dbReference type="ARBA" id="ARBA00022490"/>
    </source>
</evidence>
<comment type="subcellular location">
    <subcellularLocation>
        <location evidence="5">Cytoplasm</location>
    </subcellularLocation>
</comment>
<protein>
    <recommendedName>
        <fullName evidence="5">Protein-glutamate methylesterase/protein-glutamine glutaminase</fullName>
        <ecNumber evidence="5">3.1.1.61</ecNumber>
        <ecNumber evidence="5">3.5.1.44</ecNumber>
    </recommendedName>
</protein>
<dbReference type="Pfam" id="PF01339">
    <property type="entry name" value="CheB_methylest"/>
    <property type="match status" value="1"/>
</dbReference>
<dbReference type="SUPFAM" id="SSF52172">
    <property type="entry name" value="CheY-like"/>
    <property type="match status" value="1"/>
</dbReference>
<dbReference type="GO" id="GO:0000156">
    <property type="term" value="F:phosphorelay response regulator activity"/>
    <property type="evidence" value="ECO:0007669"/>
    <property type="project" value="InterPro"/>
</dbReference>
<evidence type="ECO:0000313" key="10">
    <source>
        <dbReference type="EMBL" id="VTR92562.1"/>
    </source>
</evidence>
<comment type="function">
    <text evidence="5">Involved in chemotaxis. Part of a chemotaxis signal transduction system that modulates chemotaxis in response to various stimuli. Catalyzes the demethylation of specific methylglutamate residues introduced into the chemoreceptors (methyl-accepting chemotaxis proteins or MCP) by CheR. Also mediates the irreversible deamidation of specific glutamine residues to glutamic acid.</text>
</comment>
<comment type="catalytic activity">
    <reaction evidence="5">
        <text>L-glutaminyl-[protein] + H2O = L-glutamyl-[protein] + NH4(+)</text>
        <dbReference type="Rhea" id="RHEA:16441"/>
        <dbReference type="Rhea" id="RHEA-COMP:10207"/>
        <dbReference type="Rhea" id="RHEA-COMP:10208"/>
        <dbReference type="ChEBI" id="CHEBI:15377"/>
        <dbReference type="ChEBI" id="CHEBI:28938"/>
        <dbReference type="ChEBI" id="CHEBI:29973"/>
        <dbReference type="ChEBI" id="CHEBI:30011"/>
        <dbReference type="EC" id="3.5.1.44"/>
    </reaction>
</comment>
<evidence type="ECO:0000313" key="11">
    <source>
        <dbReference type="Proteomes" id="UP000464178"/>
    </source>
</evidence>
<feature type="active site" evidence="5 6">
    <location>
        <position position="206"/>
    </location>
</feature>
<keyword evidence="1 5" id="KW-0963">Cytoplasm</keyword>
<dbReference type="PIRSF" id="PIRSF000876">
    <property type="entry name" value="RR_chemtxs_CheB"/>
    <property type="match status" value="1"/>
</dbReference>
<feature type="active site" evidence="5 6">
    <location>
        <position position="301"/>
    </location>
</feature>
<dbReference type="InterPro" id="IPR008248">
    <property type="entry name" value="CheB-like"/>
</dbReference>
<dbReference type="GO" id="GO:0005737">
    <property type="term" value="C:cytoplasm"/>
    <property type="evidence" value="ECO:0007669"/>
    <property type="project" value="UniProtKB-SubCell"/>
</dbReference>
<proteinExistence type="inferred from homology"/>
<keyword evidence="3 5" id="KW-0378">Hydrolase</keyword>
<feature type="modified residue" description="4-aspartylphosphate" evidence="5 7">
    <location>
        <position position="56"/>
    </location>
</feature>
<sequence>MKKLRVLVVEDSLTVRKYLVERLQADPELEVVAEAGDGKLAIELCERLRPDVVTLDMMLPVMSGLSATEYIMAYCPTPIVIVSASTNRGELFRTYEALAAGALDVIEKPLADTSTPEWERNLVSTIKVAARVKVITHPRGRLKGAQYPSRVEPILVAPALPDSPETATRPYRCAAVGVSTGGPQALAALLGALPVNFPLPLLIVMHIGHTFGGAFAEWLADQSAVPVSVAVHGQPLPGYGEPGAVLAPPDRHLVVRGGHFRLTNEPEVHSCRPAVDVLFQSVAQEIGPRAIGVLMTGMGRDGARGLLAMRSAGAMTLAQDEESSVVFGMPREAILLGAAQRVLPLDELAPTLIALGAAGGPGARKS</sequence>
<dbReference type="SMART" id="SM00448">
    <property type="entry name" value="REC"/>
    <property type="match status" value="1"/>
</dbReference>
<reference evidence="10 11" key="1">
    <citation type="submission" date="2019-05" db="EMBL/GenBank/DDBJ databases">
        <authorList>
            <consortium name="Science for Life Laboratories"/>
        </authorList>
    </citation>
    <scope>NUCLEOTIDE SEQUENCE [LARGE SCALE GENOMIC DNA]</scope>
    <source>
        <strain evidence="10">Soil9</strain>
    </source>
</reference>
<dbReference type="InterPro" id="IPR001789">
    <property type="entry name" value="Sig_transdc_resp-reg_receiver"/>
</dbReference>